<evidence type="ECO:0000256" key="1">
    <source>
        <dbReference type="SAM" id="MobiDB-lite"/>
    </source>
</evidence>
<feature type="region of interest" description="Disordered" evidence="1">
    <location>
        <begin position="224"/>
        <end position="256"/>
    </location>
</feature>
<proteinExistence type="predicted"/>
<comment type="caution">
    <text evidence="3">The sequence shown here is derived from an EMBL/GenBank/DDBJ whole genome shotgun (WGS) entry which is preliminary data.</text>
</comment>
<evidence type="ECO:0000259" key="2">
    <source>
        <dbReference type="Pfam" id="PF20568"/>
    </source>
</evidence>
<dbReference type="Pfam" id="PF20568">
    <property type="entry name" value="DUF6777"/>
    <property type="match status" value="1"/>
</dbReference>
<dbReference type="OrthoDB" id="4655582at2"/>
<evidence type="ECO:0000313" key="3">
    <source>
        <dbReference type="EMBL" id="GEC19615.1"/>
    </source>
</evidence>
<accession>A0A4Y3WLG2</accession>
<dbReference type="InterPro" id="IPR046704">
    <property type="entry name" value="DUF6777"/>
</dbReference>
<feature type="compositionally biased region" description="Pro residues" evidence="1">
    <location>
        <begin position="245"/>
        <end position="256"/>
    </location>
</feature>
<gene>
    <name evidence="3" type="ORF">PHY01_18980</name>
</gene>
<sequence length="385" mass="39270">MGGVVVVALVAALAFVWFGRGSGEIFLEPAASAGADPFDAKVDSLALAAHAQPIDRTNVPGAAGGTVSRRGGEPGLYGGTRSVSSCDVEQLVAFLQANTAQGQAWAQVQGIGVGDIATYVRSLTPVVLLADTRVTNHGFSQGRATPRQAVLEAGTAVLVDAFGVPRVRCYCGNPLLQPAAVPVTPAYSGTRWAGFDPERITVVVQNTTVVTVVTLVDLVTGERFDRPAGTKGEGDRDAGGSAPTPTLPPTTAPPPLTVPPDVTVGQGDVQVTLLWQGPADLDLRVTDPAGSTVSFTAPTAPSGGELDVDANAGCGPAGSGTHVENVFWPVGAAPPGRYSTEVNVFELCGEGSVGYQLTVIVDGRVVDTRSGTLTSGTTAPVTFTR</sequence>
<organism evidence="3 4">
    <name type="scientific">Pseudonocardia hydrocarbonoxydans</name>
    <dbReference type="NCBI Taxonomy" id="76726"/>
    <lineage>
        <taxon>Bacteria</taxon>
        <taxon>Bacillati</taxon>
        <taxon>Actinomycetota</taxon>
        <taxon>Actinomycetes</taxon>
        <taxon>Pseudonocardiales</taxon>
        <taxon>Pseudonocardiaceae</taxon>
        <taxon>Pseudonocardia</taxon>
    </lineage>
</organism>
<feature type="compositionally biased region" description="Basic and acidic residues" evidence="1">
    <location>
        <begin position="224"/>
        <end position="238"/>
    </location>
</feature>
<dbReference type="RefSeq" id="WP_141278160.1">
    <property type="nucleotide sequence ID" value="NZ_BJNG01000015.1"/>
</dbReference>
<dbReference type="Proteomes" id="UP000320338">
    <property type="component" value="Unassembled WGS sequence"/>
</dbReference>
<keyword evidence="4" id="KW-1185">Reference proteome</keyword>
<name>A0A4Y3WLG2_9PSEU</name>
<dbReference type="EMBL" id="BJNG01000015">
    <property type="protein sequence ID" value="GEC19615.1"/>
    <property type="molecule type" value="Genomic_DNA"/>
</dbReference>
<evidence type="ECO:0000313" key="4">
    <source>
        <dbReference type="Proteomes" id="UP000320338"/>
    </source>
</evidence>
<feature type="domain" description="DUF6777" evidence="2">
    <location>
        <begin position="70"/>
        <end position="229"/>
    </location>
</feature>
<protein>
    <recommendedName>
        <fullName evidence="2">DUF6777 domain-containing protein</fullName>
    </recommendedName>
</protein>
<reference evidence="3 4" key="1">
    <citation type="submission" date="2019-06" db="EMBL/GenBank/DDBJ databases">
        <title>Whole genome shotgun sequence of Pseudonocardia hydrocarbonoxydans NBRC 14498.</title>
        <authorList>
            <person name="Hosoyama A."/>
            <person name="Uohara A."/>
            <person name="Ohji S."/>
            <person name="Ichikawa N."/>
        </authorList>
    </citation>
    <scope>NUCLEOTIDE SEQUENCE [LARGE SCALE GENOMIC DNA]</scope>
    <source>
        <strain evidence="3 4">NBRC 14498</strain>
    </source>
</reference>
<dbReference type="AlphaFoldDB" id="A0A4Y3WLG2"/>